<evidence type="ECO:0000313" key="3">
    <source>
        <dbReference type="Proteomes" id="UP000215127"/>
    </source>
</evidence>
<evidence type="ECO:0000313" key="2">
    <source>
        <dbReference type="EMBL" id="SMQ48350.1"/>
    </source>
</evidence>
<dbReference type="AlphaFoldDB" id="A0A1X7RM95"/>
<reference evidence="2 3" key="1">
    <citation type="submission" date="2016-06" db="EMBL/GenBank/DDBJ databases">
        <authorList>
            <person name="Kjaerup R.B."/>
            <person name="Dalgaard T.S."/>
            <person name="Juul-Madsen H.R."/>
        </authorList>
    </citation>
    <scope>NUCLEOTIDE SEQUENCE [LARGE SCALE GENOMIC DNA]</scope>
</reference>
<gene>
    <name evidence="2" type="ORF">ZT3D7_G3499</name>
</gene>
<feature type="compositionally biased region" description="Basic and acidic residues" evidence="1">
    <location>
        <begin position="23"/>
        <end position="58"/>
    </location>
</feature>
<dbReference type="Proteomes" id="UP000215127">
    <property type="component" value="Chromosome 3"/>
</dbReference>
<evidence type="ECO:0000256" key="1">
    <source>
        <dbReference type="SAM" id="MobiDB-lite"/>
    </source>
</evidence>
<proteinExistence type="predicted"/>
<dbReference type="EMBL" id="LT853694">
    <property type="protein sequence ID" value="SMQ48350.1"/>
    <property type="molecule type" value="Genomic_DNA"/>
</dbReference>
<feature type="region of interest" description="Disordered" evidence="1">
    <location>
        <begin position="1"/>
        <end position="59"/>
    </location>
</feature>
<protein>
    <submittedName>
        <fullName evidence="2">Uncharacterized protein</fullName>
    </submittedName>
</protein>
<organism evidence="2 3">
    <name type="scientific">Zymoseptoria tritici (strain ST99CH_3D7)</name>
    <dbReference type="NCBI Taxonomy" id="1276538"/>
    <lineage>
        <taxon>Eukaryota</taxon>
        <taxon>Fungi</taxon>
        <taxon>Dikarya</taxon>
        <taxon>Ascomycota</taxon>
        <taxon>Pezizomycotina</taxon>
        <taxon>Dothideomycetes</taxon>
        <taxon>Dothideomycetidae</taxon>
        <taxon>Mycosphaerellales</taxon>
        <taxon>Mycosphaerellaceae</taxon>
        <taxon>Zymoseptoria</taxon>
    </lineage>
</organism>
<sequence>MTPSRKPAVPTSSPKPRLRLSRIRRDDHFKPDNDNNEAHDHGNKADDYNHESNEHDHTNQLYRHLLGRERWLQHTGR</sequence>
<name>A0A1X7RM95_ZYMT9</name>
<keyword evidence="3" id="KW-1185">Reference proteome</keyword>
<accession>A0A1X7RM95</accession>